<keyword evidence="7" id="KW-0238">DNA-binding</keyword>
<dbReference type="PANTHER" id="PTHR46481">
    <property type="entry name" value="ZINC FINGER BED DOMAIN-CONTAINING PROTEIN 4"/>
    <property type="match status" value="1"/>
</dbReference>
<dbReference type="Pfam" id="PF14372">
    <property type="entry name" value="hAT-like_RNase-H"/>
    <property type="match status" value="1"/>
</dbReference>
<evidence type="ECO:0000256" key="9">
    <source>
        <dbReference type="ARBA" id="ARBA00023242"/>
    </source>
</evidence>
<dbReference type="InterPro" id="IPR008906">
    <property type="entry name" value="HATC_C_dom"/>
</dbReference>
<dbReference type="InterPro" id="IPR025525">
    <property type="entry name" value="hAT-like_transposase_RNase-H"/>
</dbReference>
<evidence type="ECO:0000256" key="4">
    <source>
        <dbReference type="ARBA" id="ARBA00022771"/>
    </source>
</evidence>
<evidence type="ECO:0000256" key="1">
    <source>
        <dbReference type="ARBA" id="ARBA00004123"/>
    </source>
</evidence>
<evidence type="ECO:0000256" key="5">
    <source>
        <dbReference type="ARBA" id="ARBA00022833"/>
    </source>
</evidence>
<evidence type="ECO:0000313" key="13">
    <source>
        <dbReference type="Proteomes" id="UP001627284"/>
    </source>
</evidence>
<dbReference type="InterPro" id="IPR052035">
    <property type="entry name" value="ZnF_BED_domain_contain"/>
</dbReference>
<sequence length="654" mass="75191">MSIEGNEESCERSTATSLIRAKRKTSVVWDYFIRLKPNSIDGKYEVQCMICKKIFAMGPTFGTTNLKRHLEKHNPDKAKEGQNEPIDQKTYREKMSLAICRHNYAFSFVEHKGIRDIHSYLNPIARHISRNTAKSDILNLYAREKELLKAELALISSRVCLTSDMWTSLVSNGYMCVTAHYVNINWVLQKRVLIFRHVPPPHSGVVLGHFLIDFLKEWGIEKKIFALTLDNATNCNKGVVDVLKNHLSLMRSLVCEGKFLHVRCGNHILNLIVKAGLAKVDAAIGKIREGVKYIKNSEVRLEKFAECLSNLGLPCSKKLRQDVPIRWNSTYQMIESALLYQQAYIHYDLVDPDFRHGLFEDEWKKVEIVATFLRPFYDITTLFSGCKYPTANLYLPNIWRIEMLLVEHKRSKDPMMTEMATSMLKKFKKYWESYNIILSIAMVLDPRYKLNFVKFCFSKLNSDSADQKVKVIEDNLKLLFEEYLIPSTTTSLSTSLPEEHACSSRNQMTEAFEEFDMFQSQLESSTSKTQLELYLEEANVDRKTNPNLDVLGFWKDNKLRYPELSLMARDVLSVPITTVASESAFSTGGRVIGKFQSSILPANAEAKLCTRDWICGQEDLDGFKSDSDEDEIVVDLQPYVDKLRDHHISKDNPQ</sequence>
<dbReference type="AlphaFoldDB" id="A0ABD2QRA7"/>
<dbReference type="InterPro" id="IPR012337">
    <property type="entry name" value="RNaseH-like_sf"/>
</dbReference>
<reference evidence="12 13" key="1">
    <citation type="submission" date="2024-05" db="EMBL/GenBank/DDBJ databases">
        <title>De novo assembly of an allotetraploid wild potato.</title>
        <authorList>
            <person name="Hosaka A.J."/>
        </authorList>
    </citation>
    <scope>NUCLEOTIDE SEQUENCE [LARGE SCALE GENOMIC DNA]</scope>
    <source>
        <tissue evidence="12">Young leaves</tissue>
    </source>
</reference>
<dbReference type="InterPro" id="IPR036236">
    <property type="entry name" value="Znf_C2H2_sf"/>
</dbReference>
<proteinExistence type="predicted"/>
<dbReference type="SMART" id="SM00614">
    <property type="entry name" value="ZnF_BED"/>
    <property type="match status" value="1"/>
</dbReference>
<evidence type="ECO:0000256" key="2">
    <source>
        <dbReference type="ARBA" id="ARBA00011738"/>
    </source>
</evidence>
<evidence type="ECO:0000256" key="10">
    <source>
        <dbReference type="PROSITE-ProRule" id="PRU00027"/>
    </source>
</evidence>
<keyword evidence="4 10" id="KW-0863">Zinc-finger</keyword>
<evidence type="ECO:0000313" key="12">
    <source>
        <dbReference type="EMBL" id="KAL3322024.1"/>
    </source>
</evidence>
<evidence type="ECO:0000256" key="6">
    <source>
        <dbReference type="ARBA" id="ARBA00023015"/>
    </source>
</evidence>
<keyword evidence="3" id="KW-0479">Metal-binding</keyword>
<evidence type="ECO:0000256" key="7">
    <source>
        <dbReference type="ARBA" id="ARBA00023125"/>
    </source>
</evidence>
<dbReference type="Pfam" id="PF05699">
    <property type="entry name" value="Dimer_Tnp_hAT"/>
    <property type="match status" value="1"/>
</dbReference>
<comment type="caution">
    <text evidence="12">The sequence shown here is derived from an EMBL/GenBank/DDBJ whole genome shotgun (WGS) entry which is preliminary data.</text>
</comment>
<dbReference type="GO" id="GO:0003677">
    <property type="term" value="F:DNA binding"/>
    <property type="evidence" value="ECO:0007669"/>
    <property type="project" value="UniProtKB-KW"/>
</dbReference>
<dbReference type="SUPFAM" id="SSF57667">
    <property type="entry name" value="beta-beta-alpha zinc fingers"/>
    <property type="match status" value="1"/>
</dbReference>
<dbReference type="Proteomes" id="UP001627284">
    <property type="component" value="Unassembled WGS sequence"/>
</dbReference>
<feature type="domain" description="BED-type" evidence="11">
    <location>
        <begin position="23"/>
        <end position="81"/>
    </location>
</feature>
<keyword evidence="13" id="KW-1185">Reference proteome</keyword>
<organism evidence="12 13">
    <name type="scientific">Solanum stoloniferum</name>
    <dbReference type="NCBI Taxonomy" id="62892"/>
    <lineage>
        <taxon>Eukaryota</taxon>
        <taxon>Viridiplantae</taxon>
        <taxon>Streptophyta</taxon>
        <taxon>Embryophyta</taxon>
        <taxon>Tracheophyta</taxon>
        <taxon>Spermatophyta</taxon>
        <taxon>Magnoliopsida</taxon>
        <taxon>eudicotyledons</taxon>
        <taxon>Gunneridae</taxon>
        <taxon>Pentapetalae</taxon>
        <taxon>asterids</taxon>
        <taxon>lamiids</taxon>
        <taxon>Solanales</taxon>
        <taxon>Solanaceae</taxon>
        <taxon>Solanoideae</taxon>
        <taxon>Solaneae</taxon>
        <taxon>Solanum</taxon>
    </lineage>
</organism>
<evidence type="ECO:0000256" key="3">
    <source>
        <dbReference type="ARBA" id="ARBA00022723"/>
    </source>
</evidence>
<keyword evidence="8" id="KW-0804">Transcription</keyword>
<protein>
    <recommendedName>
        <fullName evidence="11">BED-type domain-containing protein</fullName>
    </recommendedName>
</protein>
<comment type="subcellular location">
    <subcellularLocation>
        <location evidence="1">Nucleus</location>
    </subcellularLocation>
</comment>
<dbReference type="PANTHER" id="PTHR46481:SF6">
    <property type="entry name" value="ZINC FINGER BED DOMAIN-CONTAINING PROTEIN RICESLEEPER 2-LIKE"/>
    <property type="match status" value="1"/>
</dbReference>
<dbReference type="GO" id="GO:0005634">
    <property type="term" value="C:nucleus"/>
    <property type="evidence" value="ECO:0007669"/>
    <property type="project" value="UniProtKB-SubCell"/>
</dbReference>
<keyword evidence="5" id="KW-0862">Zinc</keyword>
<dbReference type="Pfam" id="PF02892">
    <property type="entry name" value="zf-BED"/>
    <property type="match status" value="1"/>
</dbReference>
<name>A0ABD2QRA7_9SOLN</name>
<dbReference type="InterPro" id="IPR003656">
    <property type="entry name" value="Znf_BED"/>
</dbReference>
<evidence type="ECO:0000256" key="8">
    <source>
        <dbReference type="ARBA" id="ARBA00023163"/>
    </source>
</evidence>
<gene>
    <name evidence="12" type="ORF">AABB24_039582</name>
</gene>
<keyword evidence="9" id="KW-0539">Nucleus</keyword>
<accession>A0ABD2QRA7</accession>
<keyword evidence="6" id="KW-0805">Transcription regulation</keyword>
<dbReference type="EMBL" id="JBJKTR010000024">
    <property type="protein sequence ID" value="KAL3322024.1"/>
    <property type="molecule type" value="Genomic_DNA"/>
</dbReference>
<evidence type="ECO:0000259" key="11">
    <source>
        <dbReference type="PROSITE" id="PS50808"/>
    </source>
</evidence>
<dbReference type="PROSITE" id="PS50808">
    <property type="entry name" value="ZF_BED"/>
    <property type="match status" value="1"/>
</dbReference>
<dbReference type="SUPFAM" id="SSF53098">
    <property type="entry name" value="Ribonuclease H-like"/>
    <property type="match status" value="1"/>
</dbReference>
<comment type="subunit">
    <text evidence="2">Homodimer.</text>
</comment>
<dbReference type="GO" id="GO:0008270">
    <property type="term" value="F:zinc ion binding"/>
    <property type="evidence" value="ECO:0007669"/>
    <property type="project" value="UniProtKB-KW"/>
</dbReference>